<proteinExistence type="predicted"/>
<name>A0A6P5ATN4_BRABE</name>
<keyword evidence="2" id="KW-1185">Reference proteome</keyword>
<evidence type="ECO:0000313" key="2">
    <source>
        <dbReference type="Proteomes" id="UP000515135"/>
    </source>
</evidence>
<dbReference type="Proteomes" id="UP000515135">
    <property type="component" value="Unplaced"/>
</dbReference>
<feature type="region of interest" description="Disordered" evidence="1">
    <location>
        <begin position="1"/>
        <end position="67"/>
    </location>
</feature>
<dbReference type="AlphaFoldDB" id="A0A6P5ATN4"/>
<evidence type="ECO:0000256" key="1">
    <source>
        <dbReference type="SAM" id="MobiDB-lite"/>
    </source>
</evidence>
<reference evidence="3" key="1">
    <citation type="submission" date="2025-08" db="UniProtKB">
        <authorList>
            <consortium name="RefSeq"/>
        </authorList>
    </citation>
    <scope>IDENTIFICATION</scope>
    <source>
        <tissue evidence="3">Gonad</tissue>
    </source>
</reference>
<dbReference type="GeneID" id="109486949"/>
<feature type="compositionally biased region" description="Polar residues" evidence="1">
    <location>
        <begin position="10"/>
        <end position="30"/>
    </location>
</feature>
<sequence>MAERSEGSEPPTSSENTAADISPLSDSATSGEEFVMCPRPEGQGATTNPETEAAAEEGYKRTGRRRQMSLPAAISFRRSMDSIQFPDITIFRNWPVGSSKRR</sequence>
<dbReference type="KEGG" id="bbel:109486949"/>
<protein>
    <submittedName>
        <fullName evidence="3">Uncharacterized protein LOC109486949</fullName>
    </submittedName>
</protein>
<dbReference type="RefSeq" id="XP_019646422.1">
    <property type="nucleotide sequence ID" value="XM_019790863.1"/>
</dbReference>
<accession>A0A6P5ATN4</accession>
<gene>
    <name evidence="3" type="primary">LOC109486949</name>
</gene>
<organism evidence="2 3">
    <name type="scientific">Branchiostoma belcheri</name>
    <name type="common">Amphioxus</name>
    <dbReference type="NCBI Taxonomy" id="7741"/>
    <lineage>
        <taxon>Eukaryota</taxon>
        <taxon>Metazoa</taxon>
        <taxon>Chordata</taxon>
        <taxon>Cephalochordata</taxon>
        <taxon>Leptocardii</taxon>
        <taxon>Amphioxiformes</taxon>
        <taxon>Branchiostomatidae</taxon>
        <taxon>Branchiostoma</taxon>
    </lineage>
</organism>
<evidence type="ECO:0000313" key="3">
    <source>
        <dbReference type="RefSeq" id="XP_019646422.1"/>
    </source>
</evidence>